<dbReference type="AlphaFoldDB" id="A0ABD4T746"/>
<feature type="domain" description="HAMP" evidence="13">
    <location>
        <begin position="231"/>
        <end position="283"/>
    </location>
</feature>
<keyword evidence="7 14" id="KW-0418">Kinase</keyword>
<evidence type="ECO:0000256" key="4">
    <source>
        <dbReference type="ARBA" id="ARBA00022553"/>
    </source>
</evidence>
<dbReference type="InterPro" id="IPR003660">
    <property type="entry name" value="HAMP_dom"/>
</dbReference>
<keyword evidence="15" id="KW-1185">Reference proteome</keyword>
<dbReference type="SMART" id="SM00388">
    <property type="entry name" value="HisKA"/>
    <property type="match status" value="1"/>
</dbReference>
<dbReference type="InterPro" id="IPR003661">
    <property type="entry name" value="HisK_dim/P_dom"/>
</dbReference>
<evidence type="ECO:0000256" key="1">
    <source>
        <dbReference type="ARBA" id="ARBA00000085"/>
    </source>
</evidence>
<keyword evidence="4" id="KW-0597">Phosphoprotein</keyword>
<dbReference type="SUPFAM" id="SSF158472">
    <property type="entry name" value="HAMP domain-like"/>
    <property type="match status" value="1"/>
</dbReference>
<dbReference type="EMBL" id="JTHE03000098">
    <property type="protein sequence ID" value="MCM1984466.1"/>
    <property type="molecule type" value="Genomic_DNA"/>
</dbReference>
<dbReference type="PANTHER" id="PTHR45436:SF5">
    <property type="entry name" value="SENSOR HISTIDINE KINASE TRCS"/>
    <property type="match status" value="1"/>
</dbReference>
<dbReference type="EC" id="2.7.13.3" evidence="3"/>
<keyword evidence="8 11" id="KW-1133">Transmembrane helix</keyword>
<feature type="domain" description="Histidine kinase" evidence="12">
    <location>
        <begin position="291"/>
        <end position="503"/>
    </location>
</feature>
<keyword evidence="10 11" id="KW-0472">Membrane</keyword>
<dbReference type="FunFam" id="3.30.565.10:FF:000006">
    <property type="entry name" value="Sensor histidine kinase WalK"/>
    <property type="match status" value="1"/>
</dbReference>
<evidence type="ECO:0000313" key="14">
    <source>
        <dbReference type="EMBL" id="MCM1984466.1"/>
    </source>
</evidence>
<gene>
    <name evidence="14" type="ORF">QQ91_0016710</name>
</gene>
<dbReference type="GO" id="GO:0004673">
    <property type="term" value="F:protein histidine kinase activity"/>
    <property type="evidence" value="ECO:0007669"/>
    <property type="project" value="UniProtKB-EC"/>
</dbReference>
<dbReference type="InterPro" id="IPR036890">
    <property type="entry name" value="HATPase_C_sf"/>
</dbReference>
<name>A0ABD4T746_9CYAN</name>
<dbReference type="Gene3D" id="1.10.287.130">
    <property type="match status" value="1"/>
</dbReference>
<evidence type="ECO:0000256" key="11">
    <source>
        <dbReference type="SAM" id="Phobius"/>
    </source>
</evidence>
<dbReference type="InterPro" id="IPR004358">
    <property type="entry name" value="Sig_transdc_His_kin-like_C"/>
</dbReference>
<evidence type="ECO:0000256" key="10">
    <source>
        <dbReference type="ARBA" id="ARBA00023136"/>
    </source>
</evidence>
<proteinExistence type="predicted"/>
<dbReference type="PANTHER" id="PTHR45436">
    <property type="entry name" value="SENSOR HISTIDINE KINASE YKOH"/>
    <property type="match status" value="1"/>
</dbReference>
<comment type="caution">
    <text evidence="14">The sequence shown here is derived from an EMBL/GenBank/DDBJ whole genome shotgun (WGS) entry which is preliminary data.</text>
</comment>
<evidence type="ECO:0000256" key="5">
    <source>
        <dbReference type="ARBA" id="ARBA00022679"/>
    </source>
</evidence>
<dbReference type="SUPFAM" id="SSF55874">
    <property type="entry name" value="ATPase domain of HSP90 chaperone/DNA topoisomerase II/histidine kinase"/>
    <property type="match status" value="1"/>
</dbReference>
<dbReference type="RefSeq" id="WP_166283238.1">
    <property type="nucleotide sequence ID" value="NZ_JTHE03000098.1"/>
</dbReference>
<dbReference type="PROSITE" id="PS50885">
    <property type="entry name" value="HAMP"/>
    <property type="match status" value="1"/>
</dbReference>
<protein>
    <recommendedName>
        <fullName evidence="3">histidine kinase</fullName>
        <ecNumber evidence="3">2.7.13.3</ecNumber>
    </recommendedName>
</protein>
<dbReference type="InterPro" id="IPR050428">
    <property type="entry name" value="TCS_sensor_his_kinase"/>
</dbReference>
<evidence type="ECO:0000313" key="15">
    <source>
        <dbReference type="Proteomes" id="UP000031561"/>
    </source>
</evidence>
<dbReference type="PROSITE" id="PS50109">
    <property type="entry name" value="HIS_KIN"/>
    <property type="match status" value="1"/>
</dbReference>
<dbReference type="InterPro" id="IPR005467">
    <property type="entry name" value="His_kinase_dom"/>
</dbReference>
<dbReference type="GO" id="GO:0000160">
    <property type="term" value="P:phosphorelay signal transduction system"/>
    <property type="evidence" value="ECO:0007669"/>
    <property type="project" value="UniProtKB-KW"/>
</dbReference>
<evidence type="ECO:0000256" key="2">
    <source>
        <dbReference type="ARBA" id="ARBA00004370"/>
    </source>
</evidence>
<keyword evidence="9" id="KW-0902">Two-component regulatory system</keyword>
<dbReference type="SUPFAM" id="SSF47384">
    <property type="entry name" value="Homodimeric domain of signal transducing histidine kinase"/>
    <property type="match status" value="1"/>
</dbReference>
<dbReference type="Gene3D" id="3.30.565.10">
    <property type="entry name" value="Histidine kinase-like ATPase, C-terminal domain"/>
    <property type="match status" value="1"/>
</dbReference>
<accession>A0ABD4T746</accession>
<dbReference type="Pfam" id="PF00512">
    <property type="entry name" value="HisKA"/>
    <property type="match status" value="1"/>
</dbReference>
<dbReference type="InterPro" id="IPR003594">
    <property type="entry name" value="HATPase_dom"/>
</dbReference>
<dbReference type="CDD" id="cd00075">
    <property type="entry name" value="HATPase"/>
    <property type="match status" value="1"/>
</dbReference>
<feature type="transmembrane region" description="Helical" evidence="11">
    <location>
        <begin position="210"/>
        <end position="230"/>
    </location>
</feature>
<evidence type="ECO:0000259" key="12">
    <source>
        <dbReference type="PROSITE" id="PS50109"/>
    </source>
</evidence>
<evidence type="ECO:0000256" key="6">
    <source>
        <dbReference type="ARBA" id="ARBA00022692"/>
    </source>
</evidence>
<feature type="transmembrane region" description="Helical" evidence="11">
    <location>
        <begin position="32"/>
        <end position="54"/>
    </location>
</feature>
<dbReference type="Gene3D" id="6.10.340.10">
    <property type="match status" value="1"/>
</dbReference>
<keyword evidence="6 11" id="KW-0812">Transmembrane</keyword>
<dbReference type="Pfam" id="PF00672">
    <property type="entry name" value="HAMP"/>
    <property type="match status" value="1"/>
</dbReference>
<reference evidence="14 15" key="1">
    <citation type="journal article" date="2015" name="Genome Announc.">
        <title>Draft Genome Sequence of Filamentous Marine Cyanobacterium Lyngbya confervoides Strain BDU141951.</title>
        <authorList>
            <person name="Chandrababunaidu M.M."/>
            <person name="Sen D."/>
            <person name="Tripathy S."/>
        </authorList>
    </citation>
    <scope>NUCLEOTIDE SEQUENCE [LARGE SCALE GENOMIC DNA]</scope>
    <source>
        <strain evidence="14 15">BDU141951</strain>
    </source>
</reference>
<dbReference type="GO" id="GO:0016020">
    <property type="term" value="C:membrane"/>
    <property type="evidence" value="ECO:0007669"/>
    <property type="project" value="UniProtKB-SubCell"/>
</dbReference>
<evidence type="ECO:0000256" key="3">
    <source>
        <dbReference type="ARBA" id="ARBA00012438"/>
    </source>
</evidence>
<evidence type="ECO:0000256" key="9">
    <source>
        <dbReference type="ARBA" id="ARBA00023012"/>
    </source>
</evidence>
<organism evidence="14 15">
    <name type="scientific">Lyngbya confervoides BDU141951</name>
    <dbReference type="NCBI Taxonomy" id="1574623"/>
    <lineage>
        <taxon>Bacteria</taxon>
        <taxon>Bacillati</taxon>
        <taxon>Cyanobacteriota</taxon>
        <taxon>Cyanophyceae</taxon>
        <taxon>Oscillatoriophycideae</taxon>
        <taxon>Oscillatoriales</taxon>
        <taxon>Microcoleaceae</taxon>
        <taxon>Lyngbya</taxon>
    </lineage>
</organism>
<dbReference type="CDD" id="cd00082">
    <property type="entry name" value="HisKA"/>
    <property type="match status" value="1"/>
</dbReference>
<sequence>MALEFWRKCRQQAAQKWSLLAAQLLSVRARVFFWYLLLLSGFLLLSLPIMLKLVADDINTRVQKDLREDIKLFQDLLRDDAEVKSRLGITETSIDYPDTPIDLIELFNLYLARRVPEDDTFLIGIIGEDFYRSSPEALPKEISASSKLIRKLSQTNVLMTGLDPYPNSVTGDILYKVLPIQNSNREILGRFIVVHAVAGEQQEALSSLNIVFLTLLGVFALSILVSAAIAGRVLSPLKTILAVSRDINESNLTKRIPISTKGELADLAQSINSMMDRLERAFRDQRQFLNDAGHELRTPITIIQGHLELLDTSTLPPEDQETMALVLDELGRMGRMVQDLSLLAKSERPDFLRLESIDLKSFTSEVFQRMISLTAEPRQWQFEATVQGQFIGDRQRLIQALLNLAQNAVQHTQLDDLIGFGAQTTAQSLCFWVQDTGEGIRAEDQIRIFERFEQGHQRTRNREGSGLGLSIVQTIAKAHGGRITVESEPDHGAKFVMTLPLKSKSVRFA</sequence>
<evidence type="ECO:0000259" key="13">
    <source>
        <dbReference type="PROSITE" id="PS50885"/>
    </source>
</evidence>
<evidence type="ECO:0000256" key="7">
    <source>
        <dbReference type="ARBA" id="ARBA00022777"/>
    </source>
</evidence>
<dbReference type="PRINTS" id="PR00344">
    <property type="entry name" value="BCTRLSENSOR"/>
</dbReference>
<dbReference type="SMART" id="SM00387">
    <property type="entry name" value="HATPase_c"/>
    <property type="match status" value="1"/>
</dbReference>
<dbReference type="Pfam" id="PF02518">
    <property type="entry name" value="HATPase_c"/>
    <property type="match status" value="1"/>
</dbReference>
<dbReference type="SMART" id="SM00304">
    <property type="entry name" value="HAMP"/>
    <property type="match status" value="1"/>
</dbReference>
<comment type="catalytic activity">
    <reaction evidence="1">
        <text>ATP + protein L-histidine = ADP + protein N-phospho-L-histidine.</text>
        <dbReference type="EC" id="2.7.13.3"/>
    </reaction>
</comment>
<evidence type="ECO:0000256" key="8">
    <source>
        <dbReference type="ARBA" id="ARBA00022989"/>
    </source>
</evidence>
<keyword evidence="5" id="KW-0808">Transferase</keyword>
<dbReference type="CDD" id="cd06225">
    <property type="entry name" value="HAMP"/>
    <property type="match status" value="1"/>
</dbReference>
<comment type="subcellular location">
    <subcellularLocation>
        <location evidence="2">Membrane</location>
    </subcellularLocation>
</comment>
<dbReference type="Proteomes" id="UP000031561">
    <property type="component" value="Unassembled WGS sequence"/>
</dbReference>
<dbReference type="InterPro" id="IPR036097">
    <property type="entry name" value="HisK_dim/P_sf"/>
</dbReference>